<dbReference type="InterPro" id="IPR006311">
    <property type="entry name" value="TAT_signal"/>
</dbReference>
<protein>
    <submittedName>
        <fullName evidence="1">Uncharacterized protein</fullName>
    </submittedName>
</protein>
<reference evidence="1 2" key="1">
    <citation type="submission" date="2021-03" db="EMBL/GenBank/DDBJ databases">
        <title>Genomic Encyclopedia of Type Strains, Phase IV (KMG-IV): sequencing the most valuable type-strain genomes for metagenomic binning, comparative biology and taxonomic classification.</title>
        <authorList>
            <person name="Goeker M."/>
        </authorList>
    </citation>
    <scope>NUCLEOTIDE SEQUENCE [LARGE SCALE GENOMIC DNA]</scope>
    <source>
        <strain evidence="1 2">DSM 26048</strain>
    </source>
</reference>
<dbReference type="Proteomes" id="UP001519287">
    <property type="component" value="Unassembled WGS sequence"/>
</dbReference>
<sequence>MLDDKELENLQSPEQEKSMISRRKLLASLGMAGVALASSGLVNGAISKAYADPAENRTKVKDLMKGSTVTGPSTTTLTPNLKLKQTDPLDSLDVNGNFEMIDSEFAGRGVTPDFFKVGTGEDDTAAVQAAFDSGQTVIFTRDYYVKSVRMFGINQKIDFNGHWLWGISKSTDSAAEKDCVLEIAGLYLQLYNVQVISDFGYNLNYRCGVHWRSESNTRPAEHIKIYGLQINRFMVGLQYGSYLDDPNPVDAPQSENYIFGIHFRATQNCMILNQPNGFLKIIGGVIDCHPTEWDMQTPNPYSHEQAYCFYNKNTDLVIDNCAILKVMSQEGYGFKGSRFILNNCTLEIGCTWGYIEGDAHINYSDGGYQGGFSRNLFEIAPGAEGRLNLNRLLTKRYTGIGVGEISNAHVVNGLDQAANYLVTIDNSTFVEWADRIASTGRDRVYVHNTRFSYTDTESMFHDIVVNDQEDFTNLALNVDTTGENMSTASDTSKKSGWTMYVYTGTGSVYFRKTTTDLPVGFRSCIEVKASSGMSYIYSSPFPVASGSSLVFKGWAKYTTGGAEQKVSIVWVDANGAVFGVKTVIETGDIYTTKWKQLIRNVTVPTNAVSAYLQINVDAGSIMVTGLELHAHLQSVHHNSLLNQINHALNSAGEGIILTSSNGTRYKITIDDSGVLTPTAIV</sequence>
<dbReference type="RefSeq" id="WP_209976370.1">
    <property type="nucleotide sequence ID" value="NZ_JAGGLB010000026.1"/>
</dbReference>
<organism evidence="1 2">
    <name type="scientific">Paenibacillus eucommiae</name>
    <dbReference type="NCBI Taxonomy" id="1355755"/>
    <lineage>
        <taxon>Bacteria</taxon>
        <taxon>Bacillati</taxon>
        <taxon>Bacillota</taxon>
        <taxon>Bacilli</taxon>
        <taxon>Bacillales</taxon>
        <taxon>Paenibacillaceae</taxon>
        <taxon>Paenibacillus</taxon>
    </lineage>
</organism>
<accession>A0ABS4J5G7</accession>
<dbReference type="Gene3D" id="2.60.120.260">
    <property type="entry name" value="Galactose-binding domain-like"/>
    <property type="match status" value="1"/>
</dbReference>
<proteinExistence type="predicted"/>
<comment type="caution">
    <text evidence="1">The sequence shown here is derived from an EMBL/GenBank/DDBJ whole genome shotgun (WGS) entry which is preliminary data.</text>
</comment>
<evidence type="ECO:0000313" key="1">
    <source>
        <dbReference type="EMBL" id="MBP1994525.1"/>
    </source>
</evidence>
<name>A0ABS4J5G7_9BACL</name>
<dbReference type="PROSITE" id="PS51318">
    <property type="entry name" value="TAT"/>
    <property type="match status" value="1"/>
</dbReference>
<evidence type="ECO:0000313" key="2">
    <source>
        <dbReference type="Proteomes" id="UP001519287"/>
    </source>
</evidence>
<gene>
    <name evidence="1" type="ORF">J2Z66_006164</name>
</gene>
<dbReference type="EMBL" id="JAGGLB010000026">
    <property type="protein sequence ID" value="MBP1994525.1"/>
    <property type="molecule type" value="Genomic_DNA"/>
</dbReference>
<keyword evidence="2" id="KW-1185">Reference proteome</keyword>